<comment type="subcellular location">
    <subcellularLocation>
        <location evidence="6">Cytoplasm</location>
    </subcellularLocation>
</comment>
<name>A0A3P7NZS3_9FIRM</name>
<dbReference type="InterPro" id="IPR008226">
    <property type="entry name" value="Mini3_fam"/>
</dbReference>
<keyword evidence="6" id="KW-0460">Magnesium</keyword>
<keyword evidence="4 6" id="KW-0255">Endonuclease</keyword>
<dbReference type="Proteomes" id="UP000279029">
    <property type="component" value="Chromosome"/>
</dbReference>
<keyword evidence="2 6" id="KW-0698">rRNA processing</keyword>
<sequence length="162" mass="18082">MDVLNDFLTFLEKELSLDEMKVHTYSPLALAYIGDSIYDLIIRTYIISKGSKAVGKMHKESSLYVNAKTQAKIYHTIKDTLTEEELSVMKRGRNAKSGSKPKNTDLITYKHATGFETLIGYLYVTKQLERLVALIATGLKSTQLTQSDTAPSTGENEVSHSD</sequence>
<evidence type="ECO:0000256" key="6">
    <source>
        <dbReference type="HAMAP-Rule" id="MF_01468"/>
    </source>
</evidence>
<keyword evidence="5 6" id="KW-0378">Hydrolase</keyword>
<evidence type="ECO:0000256" key="3">
    <source>
        <dbReference type="ARBA" id="ARBA00022722"/>
    </source>
</evidence>
<dbReference type="GO" id="GO:0006364">
    <property type="term" value="P:rRNA processing"/>
    <property type="evidence" value="ECO:0007669"/>
    <property type="project" value="UniProtKB-UniRule"/>
</dbReference>
<dbReference type="InterPro" id="IPR036389">
    <property type="entry name" value="RNase_III_sf"/>
</dbReference>
<organism evidence="8 9">
    <name type="scientific">Petrocella atlantisensis</name>
    <dbReference type="NCBI Taxonomy" id="2173034"/>
    <lineage>
        <taxon>Bacteria</taxon>
        <taxon>Bacillati</taxon>
        <taxon>Bacillota</taxon>
        <taxon>Clostridia</taxon>
        <taxon>Lachnospirales</taxon>
        <taxon>Vallitaleaceae</taxon>
        <taxon>Petrocella</taxon>
    </lineage>
</organism>
<evidence type="ECO:0000313" key="8">
    <source>
        <dbReference type="EMBL" id="VDN46820.1"/>
    </source>
</evidence>
<keyword evidence="9" id="KW-1185">Reference proteome</keyword>
<evidence type="ECO:0000256" key="4">
    <source>
        <dbReference type="ARBA" id="ARBA00022759"/>
    </source>
</evidence>
<dbReference type="CDD" id="cd00593">
    <property type="entry name" value="RIBOc"/>
    <property type="match status" value="1"/>
</dbReference>
<dbReference type="GO" id="GO:0019843">
    <property type="term" value="F:rRNA binding"/>
    <property type="evidence" value="ECO:0007669"/>
    <property type="project" value="UniProtKB-UniRule"/>
</dbReference>
<comment type="function">
    <text evidence="6">Involved in correct processing of both the 5' and 3' ends of 23S rRNA precursor. Processes 30S rRNA precursor transcript even in absence of ribonuclease 3 (Rnc); Rnc processes 30S rRNA into smaller rRNA precursors.</text>
</comment>
<keyword evidence="1 6" id="KW-0690">Ribosome biogenesis</keyword>
<evidence type="ECO:0000259" key="7">
    <source>
        <dbReference type="SMART" id="SM00535"/>
    </source>
</evidence>
<feature type="active site" evidence="6">
    <location>
        <position position="35"/>
    </location>
</feature>
<keyword evidence="6" id="KW-0699">rRNA-binding</keyword>
<dbReference type="InterPro" id="IPR000999">
    <property type="entry name" value="RNase_III_dom"/>
</dbReference>
<accession>A0A3P7NZS3</accession>
<evidence type="ECO:0000313" key="9">
    <source>
        <dbReference type="Proteomes" id="UP000279029"/>
    </source>
</evidence>
<dbReference type="SMART" id="SM00535">
    <property type="entry name" value="RIBOc"/>
    <property type="match status" value="1"/>
</dbReference>
<protein>
    <recommendedName>
        <fullName evidence="6">Mini-ribonuclease 3</fullName>
        <shortName evidence="6">Mini-3</shortName>
        <shortName evidence="6">Mini-RNase 3</shortName>
        <ecNumber evidence="6">3.1.26.-</ecNumber>
    </recommendedName>
    <alternativeName>
        <fullName evidence="6">Mini-RNase III</fullName>
        <shortName evidence="6">Mini-III</shortName>
    </alternativeName>
</protein>
<feature type="domain" description="RNase III" evidence="7">
    <location>
        <begin position="2"/>
        <end position="149"/>
    </location>
</feature>
<comment type="subunit">
    <text evidence="6">Homodimer.</text>
</comment>
<reference evidence="8 9" key="1">
    <citation type="submission" date="2018-09" db="EMBL/GenBank/DDBJ databases">
        <authorList>
            <person name="Postec A."/>
        </authorList>
    </citation>
    <scope>NUCLEOTIDE SEQUENCE [LARGE SCALE GENOMIC DNA]</scope>
    <source>
        <strain evidence="8">70B-A</strain>
    </source>
</reference>
<dbReference type="AlphaFoldDB" id="A0A3P7NZS3"/>
<dbReference type="Pfam" id="PF00636">
    <property type="entry name" value="Ribonuclease_3"/>
    <property type="match status" value="1"/>
</dbReference>
<dbReference type="SUPFAM" id="SSF69065">
    <property type="entry name" value="RNase III domain-like"/>
    <property type="match status" value="1"/>
</dbReference>
<dbReference type="KEGG" id="cbar:PATL70BA_0944"/>
<gene>
    <name evidence="6 8" type="primary">mrnC</name>
    <name evidence="8" type="ORF">PATL70BA_0944</name>
</gene>
<comment type="cofactor">
    <cofactor evidence="6">
        <name>Mg(2+)</name>
        <dbReference type="ChEBI" id="CHEBI:18420"/>
    </cofactor>
</comment>
<comment type="similarity">
    <text evidence="6">Belongs to the MrnC RNase family.</text>
</comment>
<evidence type="ECO:0000256" key="2">
    <source>
        <dbReference type="ARBA" id="ARBA00022552"/>
    </source>
</evidence>
<dbReference type="EMBL" id="LR130778">
    <property type="protein sequence ID" value="VDN46820.1"/>
    <property type="molecule type" value="Genomic_DNA"/>
</dbReference>
<evidence type="ECO:0000256" key="1">
    <source>
        <dbReference type="ARBA" id="ARBA00022517"/>
    </source>
</evidence>
<dbReference type="PANTHER" id="PTHR34276:SF1">
    <property type="entry name" value="MINI-RIBONUCLEASE 3"/>
    <property type="match status" value="1"/>
</dbReference>
<dbReference type="EC" id="3.1.26.-" evidence="6"/>
<dbReference type="PANTHER" id="PTHR34276">
    <property type="entry name" value="MINI-RIBONUCLEASE 3"/>
    <property type="match status" value="1"/>
</dbReference>
<evidence type="ECO:0000256" key="5">
    <source>
        <dbReference type="ARBA" id="ARBA00022801"/>
    </source>
</evidence>
<dbReference type="GO" id="GO:0004525">
    <property type="term" value="F:ribonuclease III activity"/>
    <property type="evidence" value="ECO:0007669"/>
    <property type="project" value="InterPro"/>
</dbReference>
<keyword evidence="6" id="KW-0963">Cytoplasm</keyword>
<proteinExistence type="inferred from homology"/>
<keyword evidence="6" id="KW-0694">RNA-binding</keyword>
<dbReference type="HAMAP" id="MF_01468">
    <property type="entry name" value="RNase_Mini_III"/>
    <property type="match status" value="1"/>
</dbReference>
<dbReference type="Gene3D" id="1.10.1520.10">
    <property type="entry name" value="Ribonuclease III domain"/>
    <property type="match status" value="1"/>
</dbReference>
<dbReference type="GO" id="GO:0005737">
    <property type="term" value="C:cytoplasm"/>
    <property type="evidence" value="ECO:0007669"/>
    <property type="project" value="UniProtKB-SubCell"/>
</dbReference>
<keyword evidence="3 6" id="KW-0540">Nuclease</keyword>
<dbReference type="RefSeq" id="WP_243115965.1">
    <property type="nucleotide sequence ID" value="NZ_LR130778.1"/>
</dbReference>